<dbReference type="Gene3D" id="3.90.79.10">
    <property type="entry name" value="Nucleoside Triphosphate Pyrophosphohydrolase"/>
    <property type="match status" value="1"/>
</dbReference>
<feature type="domain" description="Nudix hydrolase" evidence="1">
    <location>
        <begin position="1"/>
        <end position="118"/>
    </location>
</feature>
<dbReference type="PROSITE" id="PS51462">
    <property type="entry name" value="NUDIX"/>
    <property type="match status" value="1"/>
</dbReference>
<reference evidence="2 3" key="1">
    <citation type="submission" date="2023-07" db="EMBL/GenBank/DDBJ databases">
        <title>Genomic Encyclopedia of Type Strains, Phase IV (KMG-IV): sequencing the most valuable type-strain genomes for metagenomic binning, comparative biology and taxonomic classification.</title>
        <authorList>
            <person name="Goeker M."/>
        </authorList>
    </citation>
    <scope>NUCLEOTIDE SEQUENCE [LARGE SCALE GENOMIC DNA]</scope>
    <source>
        <strain evidence="2 3">DSM 23494</strain>
    </source>
</reference>
<evidence type="ECO:0000313" key="3">
    <source>
        <dbReference type="Proteomes" id="UP001238088"/>
    </source>
</evidence>
<name>A0ABU0ARA2_9BACI</name>
<keyword evidence="2" id="KW-0378">Hydrolase</keyword>
<dbReference type="EMBL" id="JAUSUB010000039">
    <property type="protein sequence ID" value="MDQ0273394.1"/>
    <property type="molecule type" value="Genomic_DNA"/>
</dbReference>
<dbReference type="SUPFAM" id="SSF55811">
    <property type="entry name" value="Nudix"/>
    <property type="match status" value="1"/>
</dbReference>
<dbReference type="GO" id="GO:0035539">
    <property type="term" value="F:8-oxo-7,8-dihydrodeoxyguanosine triphosphate pyrophosphatase activity"/>
    <property type="evidence" value="ECO:0007669"/>
    <property type="project" value="UniProtKB-EC"/>
</dbReference>
<organism evidence="2 3">
    <name type="scientific">Cytobacillus purgationiresistens</name>
    <dbReference type="NCBI Taxonomy" id="863449"/>
    <lineage>
        <taxon>Bacteria</taxon>
        <taxon>Bacillati</taxon>
        <taxon>Bacillota</taxon>
        <taxon>Bacilli</taxon>
        <taxon>Bacillales</taxon>
        <taxon>Bacillaceae</taxon>
        <taxon>Cytobacillus</taxon>
    </lineage>
</organism>
<comment type="caution">
    <text evidence="2">The sequence shown here is derived from an EMBL/GenBank/DDBJ whole genome shotgun (WGS) entry which is preliminary data.</text>
</comment>
<evidence type="ECO:0000259" key="1">
    <source>
        <dbReference type="PROSITE" id="PS51462"/>
    </source>
</evidence>
<accession>A0ABU0ARA2</accession>
<keyword evidence="3" id="KW-1185">Reference proteome</keyword>
<dbReference type="Proteomes" id="UP001238088">
    <property type="component" value="Unassembled WGS sequence"/>
</dbReference>
<dbReference type="Pfam" id="PF00293">
    <property type="entry name" value="NUDIX"/>
    <property type="match status" value="1"/>
</dbReference>
<dbReference type="EC" id="3.6.1.55" evidence="2"/>
<dbReference type="InterPro" id="IPR015797">
    <property type="entry name" value="NUDIX_hydrolase-like_dom_sf"/>
</dbReference>
<sequence>MFLQKNTNASLYPGLLVPVGGHMEHDEINDPKKACIREVEEETGLLSEQIDQLTLRYIVSRIKGKDEIRIQYVFFGTVSKRFTLIDSDEGSLTWTKISDIAREEISATTNEIICHFLDVGKQTQGVYVGCMKSSAGKPGITWGSLEDWE</sequence>
<protein>
    <submittedName>
        <fullName evidence="2">8-oxo-dGTP diphosphatase</fullName>
        <ecNumber evidence="2">3.6.1.55</ecNumber>
    </submittedName>
</protein>
<proteinExistence type="predicted"/>
<evidence type="ECO:0000313" key="2">
    <source>
        <dbReference type="EMBL" id="MDQ0273394.1"/>
    </source>
</evidence>
<gene>
    <name evidence="2" type="ORF">J2S17_005326</name>
</gene>
<dbReference type="InterPro" id="IPR000086">
    <property type="entry name" value="NUDIX_hydrolase_dom"/>
</dbReference>